<evidence type="ECO:0000256" key="2">
    <source>
        <dbReference type="ARBA" id="ARBA00023125"/>
    </source>
</evidence>
<evidence type="ECO:0000259" key="5">
    <source>
        <dbReference type="PROSITE" id="PS50977"/>
    </source>
</evidence>
<keyword evidence="3" id="KW-0804">Transcription</keyword>
<comment type="caution">
    <text evidence="6">The sequence shown here is derived from an EMBL/GenBank/DDBJ whole genome shotgun (WGS) entry which is preliminary data.</text>
</comment>
<keyword evidence="2 4" id="KW-0238">DNA-binding</keyword>
<accession>A0A2S5KNY7</accession>
<dbReference type="InterPro" id="IPR023772">
    <property type="entry name" value="DNA-bd_HTH_TetR-type_CS"/>
</dbReference>
<reference evidence="6 7" key="1">
    <citation type="submission" date="2018-02" db="EMBL/GenBank/DDBJ databases">
        <title>novel marine gammaproteobacteria from coastal saline agro ecosystem.</title>
        <authorList>
            <person name="Krishnan R."/>
            <person name="Ramesh Kumar N."/>
        </authorList>
    </citation>
    <scope>NUCLEOTIDE SEQUENCE [LARGE SCALE GENOMIC DNA]</scope>
    <source>
        <strain evidence="6 7">228</strain>
    </source>
</reference>
<dbReference type="Pfam" id="PF16925">
    <property type="entry name" value="TetR_C_13"/>
    <property type="match status" value="1"/>
</dbReference>
<dbReference type="SUPFAM" id="SSF46689">
    <property type="entry name" value="Homeodomain-like"/>
    <property type="match status" value="1"/>
</dbReference>
<evidence type="ECO:0000256" key="4">
    <source>
        <dbReference type="PROSITE-ProRule" id="PRU00335"/>
    </source>
</evidence>
<evidence type="ECO:0000313" key="7">
    <source>
        <dbReference type="Proteomes" id="UP000238196"/>
    </source>
</evidence>
<evidence type="ECO:0000256" key="1">
    <source>
        <dbReference type="ARBA" id="ARBA00023015"/>
    </source>
</evidence>
<dbReference type="Proteomes" id="UP000238196">
    <property type="component" value="Unassembled WGS sequence"/>
</dbReference>
<dbReference type="GO" id="GO:0003677">
    <property type="term" value="F:DNA binding"/>
    <property type="evidence" value="ECO:0007669"/>
    <property type="project" value="UniProtKB-UniRule"/>
</dbReference>
<protein>
    <submittedName>
        <fullName evidence="6">TetR family transcriptional regulator</fullName>
    </submittedName>
</protein>
<dbReference type="PANTHER" id="PTHR47506">
    <property type="entry name" value="TRANSCRIPTIONAL REGULATORY PROTEIN"/>
    <property type="match status" value="1"/>
</dbReference>
<dbReference type="PRINTS" id="PR00455">
    <property type="entry name" value="HTHTETR"/>
</dbReference>
<dbReference type="SUPFAM" id="SSF48498">
    <property type="entry name" value="Tetracyclin repressor-like, C-terminal domain"/>
    <property type="match status" value="1"/>
</dbReference>
<dbReference type="Gene3D" id="1.10.357.10">
    <property type="entry name" value="Tetracycline Repressor, domain 2"/>
    <property type="match status" value="1"/>
</dbReference>
<dbReference type="PROSITE" id="PS50977">
    <property type="entry name" value="HTH_TETR_2"/>
    <property type="match status" value="1"/>
</dbReference>
<dbReference type="EMBL" id="PRLP01000051">
    <property type="protein sequence ID" value="PPC76450.1"/>
    <property type="molecule type" value="Genomic_DNA"/>
</dbReference>
<dbReference type="Gene3D" id="1.10.10.60">
    <property type="entry name" value="Homeodomain-like"/>
    <property type="match status" value="1"/>
</dbReference>
<gene>
    <name evidence="6" type="ORF">C4K68_15025</name>
</gene>
<dbReference type="InterPro" id="IPR011075">
    <property type="entry name" value="TetR_C"/>
</dbReference>
<dbReference type="InterPro" id="IPR001647">
    <property type="entry name" value="HTH_TetR"/>
</dbReference>
<sequence>MKTLSTCPPKPRGRPRAFDRDKALDAAMRLFWQQGYEATSLSDLTCAMGINPPSLYSAFGDKEQLFLAAIEHYLNDGPGTSLSCLLSYGTTAREAIQKVLTNAANELANPDHPPGCMVVTSATNCSVGSARVQEAVARYRARKEEEIIARIEKGKVDGDLPADTDAVALARFYGTVMQGMTMQARDGATADVLLNIAMAAMRAWPSS</sequence>
<dbReference type="PANTHER" id="PTHR47506:SF1">
    <property type="entry name" value="HTH-TYPE TRANSCRIPTIONAL REGULATOR YJDC"/>
    <property type="match status" value="1"/>
</dbReference>
<name>A0A2S5KNY7_9PROT</name>
<dbReference type="InterPro" id="IPR009057">
    <property type="entry name" value="Homeodomain-like_sf"/>
</dbReference>
<feature type="DNA-binding region" description="H-T-H motif" evidence="4">
    <location>
        <begin position="40"/>
        <end position="59"/>
    </location>
</feature>
<dbReference type="InterPro" id="IPR036271">
    <property type="entry name" value="Tet_transcr_reg_TetR-rel_C_sf"/>
</dbReference>
<evidence type="ECO:0000256" key="3">
    <source>
        <dbReference type="ARBA" id="ARBA00023163"/>
    </source>
</evidence>
<organism evidence="6 7">
    <name type="scientific">Proteobacteria bacterium 228</name>
    <dbReference type="NCBI Taxonomy" id="2083153"/>
    <lineage>
        <taxon>Bacteria</taxon>
        <taxon>Pseudomonadati</taxon>
        <taxon>Pseudomonadota</taxon>
    </lineage>
</organism>
<evidence type="ECO:0000313" key="6">
    <source>
        <dbReference type="EMBL" id="PPC76450.1"/>
    </source>
</evidence>
<dbReference type="PROSITE" id="PS01081">
    <property type="entry name" value="HTH_TETR_1"/>
    <property type="match status" value="1"/>
</dbReference>
<dbReference type="OrthoDB" id="9779746at2"/>
<feature type="domain" description="HTH tetR-type" evidence="5">
    <location>
        <begin position="17"/>
        <end position="77"/>
    </location>
</feature>
<proteinExistence type="predicted"/>
<keyword evidence="1" id="KW-0805">Transcription regulation</keyword>
<dbReference type="Pfam" id="PF00440">
    <property type="entry name" value="TetR_N"/>
    <property type="match status" value="1"/>
</dbReference>
<dbReference type="AlphaFoldDB" id="A0A2S5KNY7"/>